<sequence>MAHLNPRTPLPSDAVHINHDGAPTAPTHMIHVTYTAAEAAQGQIPSGYIQPFYPPPGLLYPSRPQGGQHPPPAPSYPPQSYPTSAQQPSGGGSHPPPVPVSSHPYLSGSSYPGSYVFTDHSGSSYPGYPSTTSAPFSGSSYQPPSGSSHVAPSYCHPGPGIGAPPSMFAHAGNPFQTDSFYHHRPVHFDPSAHFHNRPFSQLPPSAHSYSQPTPNLHLHSKIKEKDTQDTHSTTGTAPSACSSQPASTPTGTPIMGLPGTANIDVPIQLTSDNNEQDAIQIVLDNNERDSDWPPIG</sequence>
<dbReference type="EMBL" id="GL883090">
    <property type="protein sequence ID" value="EGG12715.1"/>
    <property type="molecule type" value="Genomic_DNA"/>
</dbReference>
<reference evidence="3" key="1">
    <citation type="journal article" date="2011" name="Proc. Natl. Acad. Sci. U.S.A.">
        <title>Obligate biotrophy features unraveled by the genomic analysis of rust fungi.</title>
        <authorList>
            <person name="Duplessis S."/>
            <person name="Cuomo C.A."/>
            <person name="Lin Y.-C."/>
            <person name="Aerts A."/>
            <person name="Tisserant E."/>
            <person name="Veneault-Fourrey C."/>
            <person name="Joly D.L."/>
            <person name="Hacquard S."/>
            <person name="Amselem J."/>
            <person name="Cantarel B.L."/>
            <person name="Chiu R."/>
            <person name="Coutinho P.M."/>
            <person name="Feau N."/>
            <person name="Field M."/>
            <person name="Frey P."/>
            <person name="Gelhaye E."/>
            <person name="Goldberg J."/>
            <person name="Grabherr M.G."/>
            <person name="Kodira C.D."/>
            <person name="Kohler A."/>
            <person name="Kuees U."/>
            <person name="Lindquist E.A."/>
            <person name="Lucas S.M."/>
            <person name="Mago R."/>
            <person name="Mauceli E."/>
            <person name="Morin E."/>
            <person name="Murat C."/>
            <person name="Pangilinan J.L."/>
            <person name="Park R."/>
            <person name="Pearson M."/>
            <person name="Quesneville H."/>
            <person name="Rouhier N."/>
            <person name="Sakthikumar S."/>
            <person name="Salamov A.A."/>
            <person name="Schmutz J."/>
            <person name="Selles B."/>
            <person name="Shapiro H."/>
            <person name="Tanguay P."/>
            <person name="Tuskan G.A."/>
            <person name="Henrissat B."/>
            <person name="Van de Peer Y."/>
            <person name="Rouze P."/>
            <person name="Ellis J.G."/>
            <person name="Dodds P.N."/>
            <person name="Schein J.E."/>
            <person name="Zhong S."/>
            <person name="Hamelin R.C."/>
            <person name="Grigoriev I.V."/>
            <person name="Szabo L.J."/>
            <person name="Martin F."/>
        </authorList>
    </citation>
    <scope>NUCLEOTIDE SEQUENCE [LARGE SCALE GENOMIC DNA]</scope>
    <source>
        <strain evidence="3">98AG31 / pathotype 3-4-7</strain>
    </source>
</reference>
<evidence type="ECO:0000313" key="3">
    <source>
        <dbReference type="Proteomes" id="UP000001072"/>
    </source>
</evidence>
<dbReference type="GeneID" id="18934350"/>
<name>F4R405_MELLP</name>
<evidence type="ECO:0000313" key="2">
    <source>
        <dbReference type="EMBL" id="EGG12715.1"/>
    </source>
</evidence>
<feature type="region of interest" description="Disordered" evidence="1">
    <location>
        <begin position="55"/>
        <end position="104"/>
    </location>
</feature>
<dbReference type="KEGG" id="mlr:MELLADRAFT_86961"/>
<dbReference type="InParanoid" id="F4R405"/>
<organism evidence="3">
    <name type="scientific">Melampsora larici-populina (strain 98AG31 / pathotype 3-4-7)</name>
    <name type="common">Poplar leaf rust fungus</name>
    <dbReference type="NCBI Taxonomy" id="747676"/>
    <lineage>
        <taxon>Eukaryota</taxon>
        <taxon>Fungi</taxon>
        <taxon>Dikarya</taxon>
        <taxon>Basidiomycota</taxon>
        <taxon>Pucciniomycotina</taxon>
        <taxon>Pucciniomycetes</taxon>
        <taxon>Pucciniales</taxon>
        <taxon>Melampsoraceae</taxon>
        <taxon>Melampsora</taxon>
    </lineage>
</organism>
<accession>F4R405</accession>
<feature type="region of interest" description="Disordered" evidence="1">
    <location>
        <begin position="223"/>
        <end position="259"/>
    </location>
</feature>
<keyword evidence="3" id="KW-1185">Reference proteome</keyword>
<feature type="region of interest" description="Disordered" evidence="1">
    <location>
        <begin position="1"/>
        <end position="22"/>
    </location>
</feature>
<feature type="compositionally biased region" description="Low complexity" evidence="1">
    <location>
        <begin position="137"/>
        <end position="148"/>
    </location>
</feature>
<dbReference type="Proteomes" id="UP000001072">
    <property type="component" value="Unassembled WGS sequence"/>
</dbReference>
<feature type="compositionally biased region" description="Polar residues" evidence="1">
    <location>
        <begin position="230"/>
        <end position="251"/>
    </location>
</feature>
<proteinExistence type="predicted"/>
<feature type="compositionally biased region" description="Pro residues" evidence="1">
    <location>
        <begin position="69"/>
        <end position="80"/>
    </location>
</feature>
<gene>
    <name evidence="2" type="ORF">MELLADRAFT_86961</name>
</gene>
<protein>
    <submittedName>
        <fullName evidence="2">Uncharacterized protein</fullName>
    </submittedName>
</protein>
<feature type="region of interest" description="Disordered" evidence="1">
    <location>
        <begin position="134"/>
        <end position="157"/>
    </location>
</feature>
<dbReference type="AlphaFoldDB" id="F4R405"/>
<dbReference type="HOGENOM" id="CLU_940338_0_0_1"/>
<dbReference type="VEuPathDB" id="FungiDB:MELLADRAFT_86961"/>
<dbReference type="RefSeq" id="XP_007403653.1">
    <property type="nucleotide sequence ID" value="XM_007403591.1"/>
</dbReference>
<evidence type="ECO:0000256" key="1">
    <source>
        <dbReference type="SAM" id="MobiDB-lite"/>
    </source>
</evidence>